<dbReference type="PROSITE" id="PS51724">
    <property type="entry name" value="SPOR"/>
    <property type="match status" value="1"/>
</dbReference>
<name>A0A1F6GDU8_9PROT</name>
<dbReference type="InterPro" id="IPR036680">
    <property type="entry name" value="SPOR-like_sf"/>
</dbReference>
<proteinExistence type="predicted"/>
<reference evidence="2 3" key="1">
    <citation type="journal article" date="2016" name="Nat. Commun.">
        <title>Thousands of microbial genomes shed light on interconnected biogeochemical processes in an aquifer system.</title>
        <authorList>
            <person name="Anantharaman K."/>
            <person name="Brown C.T."/>
            <person name="Hug L.A."/>
            <person name="Sharon I."/>
            <person name="Castelle C.J."/>
            <person name="Probst A.J."/>
            <person name="Thomas B.C."/>
            <person name="Singh A."/>
            <person name="Wilkins M.J."/>
            <person name="Karaoz U."/>
            <person name="Brodie E.L."/>
            <person name="Williams K.H."/>
            <person name="Hubbard S.S."/>
            <person name="Banfield J.F."/>
        </authorList>
    </citation>
    <scope>NUCLEOTIDE SEQUENCE [LARGE SCALE GENOMIC DNA]</scope>
</reference>
<feature type="domain" description="SPOR" evidence="1">
    <location>
        <begin position="7"/>
        <end position="86"/>
    </location>
</feature>
<dbReference type="AlphaFoldDB" id="A0A1F6GDU8"/>
<accession>A0A1F6GDU8</accession>
<comment type="caution">
    <text evidence="2">The sequence shown here is derived from an EMBL/GenBank/DDBJ whole genome shotgun (WGS) entry which is preliminary data.</text>
</comment>
<organism evidence="2 3">
    <name type="scientific">Candidatus Lambdaproteobacteria bacterium RIFOXYD2_FULL_50_16</name>
    <dbReference type="NCBI Taxonomy" id="1817772"/>
    <lineage>
        <taxon>Bacteria</taxon>
        <taxon>Pseudomonadati</taxon>
        <taxon>Pseudomonadota</taxon>
        <taxon>Candidatus Lambdaproteobacteria</taxon>
    </lineage>
</organism>
<dbReference type="Gene3D" id="3.30.70.1070">
    <property type="entry name" value="Sporulation related repeat"/>
    <property type="match status" value="1"/>
</dbReference>
<dbReference type="EMBL" id="MFNE01000016">
    <property type="protein sequence ID" value="OGG96293.1"/>
    <property type="molecule type" value="Genomic_DNA"/>
</dbReference>
<dbReference type="STRING" id="1817772.A2527_02265"/>
<dbReference type="InterPro" id="IPR007730">
    <property type="entry name" value="SPOR-like_dom"/>
</dbReference>
<dbReference type="Pfam" id="PF05036">
    <property type="entry name" value="SPOR"/>
    <property type="match status" value="1"/>
</dbReference>
<protein>
    <recommendedName>
        <fullName evidence="1">SPOR domain-containing protein</fullName>
    </recommendedName>
</protein>
<evidence type="ECO:0000313" key="3">
    <source>
        <dbReference type="Proteomes" id="UP000178449"/>
    </source>
</evidence>
<evidence type="ECO:0000259" key="1">
    <source>
        <dbReference type="PROSITE" id="PS51724"/>
    </source>
</evidence>
<gene>
    <name evidence="2" type="ORF">A2527_02265</name>
</gene>
<dbReference type="Proteomes" id="UP000178449">
    <property type="component" value="Unassembled WGS sequence"/>
</dbReference>
<sequence>MAEETSDKAGDLYTVQVLSTSQASKAKAIVAQLKNKGFDAYTEEIKLDNSQLFRVRVAKLSKEKIQAVREKLTKVVDGLGRLQVVKVSK</sequence>
<dbReference type="SUPFAM" id="SSF110997">
    <property type="entry name" value="Sporulation related repeat"/>
    <property type="match status" value="1"/>
</dbReference>
<dbReference type="GO" id="GO:0042834">
    <property type="term" value="F:peptidoglycan binding"/>
    <property type="evidence" value="ECO:0007669"/>
    <property type="project" value="InterPro"/>
</dbReference>
<evidence type="ECO:0000313" key="2">
    <source>
        <dbReference type="EMBL" id="OGG96293.1"/>
    </source>
</evidence>